<gene>
    <name evidence="1" type="ORF">DFP98_113184</name>
</gene>
<evidence type="ECO:0000313" key="1">
    <source>
        <dbReference type="EMBL" id="RED76123.1"/>
    </source>
</evidence>
<comment type="caution">
    <text evidence="1">The sequence shown here is derived from an EMBL/GenBank/DDBJ whole genome shotgun (WGS) entry which is preliminary data.</text>
</comment>
<proteinExistence type="predicted"/>
<dbReference type="EMBL" id="QRDZ01000013">
    <property type="protein sequence ID" value="RED76123.1"/>
    <property type="molecule type" value="Genomic_DNA"/>
</dbReference>
<name>A0A3D9JPS4_9BACL</name>
<protein>
    <submittedName>
        <fullName evidence="1">Uncharacterized protein</fullName>
    </submittedName>
</protein>
<accession>A0A3D9JPS4</accession>
<evidence type="ECO:0000313" key="2">
    <source>
        <dbReference type="Proteomes" id="UP000256977"/>
    </source>
</evidence>
<dbReference type="Proteomes" id="UP000256977">
    <property type="component" value="Unassembled WGS sequence"/>
</dbReference>
<sequence length="76" mass="9303">MWGCVRMYKGYCMDKYGRYYSPVTLKEAKEIYDYCQLQKHFHYEIRIVEPTDDAIVVQVIEGMFVFPEEWKRYNTV</sequence>
<organism evidence="1 2">
    <name type="scientific">Cohnella phaseoli</name>
    <dbReference type="NCBI Taxonomy" id="456490"/>
    <lineage>
        <taxon>Bacteria</taxon>
        <taxon>Bacillati</taxon>
        <taxon>Bacillota</taxon>
        <taxon>Bacilli</taxon>
        <taxon>Bacillales</taxon>
        <taxon>Paenibacillaceae</taxon>
        <taxon>Cohnella</taxon>
    </lineage>
</organism>
<reference evidence="1 2" key="1">
    <citation type="submission" date="2018-07" db="EMBL/GenBank/DDBJ databases">
        <title>Genomic Encyclopedia of Type Strains, Phase III (KMG-III): the genomes of soil and plant-associated and newly described type strains.</title>
        <authorList>
            <person name="Whitman W."/>
        </authorList>
    </citation>
    <scope>NUCLEOTIDE SEQUENCE [LARGE SCALE GENOMIC DNA]</scope>
    <source>
        <strain evidence="1 2">CECT 7287</strain>
    </source>
</reference>
<dbReference type="AlphaFoldDB" id="A0A3D9JPS4"/>
<keyword evidence="2" id="KW-1185">Reference proteome</keyword>